<dbReference type="EMBL" id="LK996017">
    <property type="protein sequence ID" value="CDX04730.1"/>
    <property type="molecule type" value="Genomic_DNA"/>
</dbReference>
<reference evidence="6 7" key="2">
    <citation type="submission" date="2015-12" db="EMBL/GenBank/DDBJ databases">
        <title>Draft Genome Sequence of Desulfitobacterium hafniense Strain DH, a Sulfate-reducing Bacterium Isolated from Paddy Soils.</title>
        <authorList>
            <person name="Bao P."/>
            <person name="Zhang X."/>
            <person name="Li G."/>
        </authorList>
    </citation>
    <scope>NUCLEOTIDE SEQUENCE [LARGE SCALE GENOMIC DNA]</scope>
    <source>
        <strain evidence="6 7">DH</strain>
    </source>
</reference>
<accession>A0A098B8P7</accession>
<evidence type="ECO:0000256" key="1">
    <source>
        <dbReference type="ARBA" id="ARBA00004496"/>
    </source>
</evidence>
<evidence type="ECO:0000256" key="2">
    <source>
        <dbReference type="ARBA" id="ARBA00005718"/>
    </source>
</evidence>
<dbReference type="EMBL" id="LOCK01000094">
    <property type="protein sequence ID" value="KTE89232.1"/>
    <property type="molecule type" value="Genomic_DNA"/>
</dbReference>
<name>A0A098B8P7_DESHA</name>
<dbReference type="PANTHER" id="PTHR37010:SF1">
    <property type="entry name" value="SULFURTRANSFERASE TUSE"/>
    <property type="match status" value="1"/>
</dbReference>
<dbReference type="AlphaFoldDB" id="A0A098B8P7"/>
<dbReference type="OMA" id="DKHWDVI"/>
<dbReference type="OrthoDB" id="9786347at2"/>
<dbReference type="GO" id="GO:0005737">
    <property type="term" value="C:cytoplasm"/>
    <property type="evidence" value="ECO:0007669"/>
    <property type="project" value="UniProtKB-SubCell"/>
</dbReference>
<dbReference type="GO" id="GO:0097163">
    <property type="term" value="F:sulfur carrier activity"/>
    <property type="evidence" value="ECO:0007669"/>
    <property type="project" value="TreeGrafter"/>
</dbReference>
<dbReference type="NCBIfam" id="TIGR03342">
    <property type="entry name" value="dsrC_tusE_dsvC"/>
    <property type="match status" value="1"/>
</dbReference>
<sequence>MQKVIAGYTVDVTQEGYLVNQSQWNKDIASEIAKELGIEDLTPGHWKVIEFLQKDFAETGKIPTIRRVNKVGNIGTQELYALFPEGPLLKATKIGGLSKPVSCV</sequence>
<evidence type="ECO:0000313" key="7">
    <source>
        <dbReference type="Proteomes" id="UP000054623"/>
    </source>
</evidence>
<proteinExistence type="inferred from homology"/>
<gene>
    <name evidence="6" type="ORF">AT727_14510</name>
    <name evidence="5" type="ORF">DPCES_4844</name>
</gene>
<evidence type="ECO:0000256" key="4">
    <source>
        <dbReference type="PIRSR" id="PIRSR006223-50"/>
    </source>
</evidence>
<dbReference type="PIRSF" id="PIRSF006223">
    <property type="entry name" value="DsrC_TusE"/>
    <property type="match status" value="1"/>
</dbReference>
<dbReference type="InterPro" id="IPR042072">
    <property type="entry name" value="DsrC-like_C"/>
</dbReference>
<dbReference type="SUPFAM" id="SSF69721">
    <property type="entry name" value="DsrC, the gamma subunit of dissimilatory sulfite reductase"/>
    <property type="match status" value="1"/>
</dbReference>
<dbReference type="GO" id="GO:0002143">
    <property type="term" value="P:tRNA wobble position uridine thiolation"/>
    <property type="evidence" value="ECO:0007669"/>
    <property type="project" value="TreeGrafter"/>
</dbReference>
<dbReference type="InterPro" id="IPR007453">
    <property type="entry name" value="DsrC/TusE"/>
</dbReference>
<feature type="active site" description="Cysteine persulfide intermediate" evidence="4">
    <location>
        <position position="103"/>
    </location>
</feature>
<dbReference type="PANTHER" id="PTHR37010">
    <property type="entry name" value="SULFURTRANSFERASE TUSE"/>
    <property type="match status" value="1"/>
</dbReference>
<evidence type="ECO:0000313" key="6">
    <source>
        <dbReference type="EMBL" id="KTE89232.1"/>
    </source>
</evidence>
<dbReference type="PATRIC" id="fig|49338.4.peg.5209"/>
<evidence type="ECO:0000313" key="5">
    <source>
        <dbReference type="EMBL" id="CDX04730.1"/>
    </source>
</evidence>
<protein>
    <submittedName>
        <fullName evidence="6">Sulfur relay protein DsrC</fullName>
    </submittedName>
    <submittedName>
        <fullName evidence="5">Sulfur relay protein, TusE/DsrC/DsvC</fullName>
    </submittedName>
</protein>
<dbReference type="RefSeq" id="WP_005808391.1">
    <property type="nucleotide sequence ID" value="NZ_CABKQQ010000010.1"/>
</dbReference>
<keyword evidence="3" id="KW-0963">Cytoplasm</keyword>
<dbReference type="Proteomes" id="UP000054623">
    <property type="component" value="Unassembled WGS sequence"/>
</dbReference>
<dbReference type="Gene3D" id="1.10.10.370">
    <property type="entry name" value="DsrC-like protein, C-terminal domain"/>
    <property type="match status" value="1"/>
</dbReference>
<dbReference type="Pfam" id="PF04358">
    <property type="entry name" value="DsrC"/>
    <property type="match status" value="1"/>
</dbReference>
<reference evidence="5" key="1">
    <citation type="submission" date="2014-07" db="EMBL/GenBank/DDBJ databases">
        <authorList>
            <person name="Hornung V.Bastian."/>
        </authorList>
    </citation>
    <scope>NUCLEOTIDE SEQUENCE</scope>
    <source>
        <strain evidence="5">PCE-S</strain>
    </source>
</reference>
<comment type="similarity">
    <text evidence="2">Belongs to the DsrC/TusE family.</text>
</comment>
<dbReference type="Gene3D" id="3.30.1420.10">
    <property type="match status" value="1"/>
</dbReference>
<comment type="subcellular location">
    <subcellularLocation>
        <location evidence="1">Cytoplasm</location>
    </subcellularLocation>
</comment>
<organism evidence="5">
    <name type="scientific">Desulfitobacterium hafniense</name>
    <name type="common">Desulfitobacterium frappieri</name>
    <dbReference type="NCBI Taxonomy" id="49338"/>
    <lineage>
        <taxon>Bacteria</taxon>
        <taxon>Bacillati</taxon>
        <taxon>Bacillota</taxon>
        <taxon>Clostridia</taxon>
        <taxon>Eubacteriales</taxon>
        <taxon>Desulfitobacteriaceae</taxon>
        <taxon>Desulfitobacterium</taxon>
    </lineage>
</organism>
<dbReference type="InterPro" id="IPR025526">
    <property type="entry name" value="DsrC-like_dom_sf"/>
</dbReference>
<evidence type="ECO:0000256" key="3">
    <source>
        <dbReference type="ARBA" id="ARBA00022490"/>
    </source>
</evidence>
<dbReference type="InterPro" id="IPR043163">
    <property type="entry name" value="DsrC-like_N"/>
</dbReference>